<keyword evidence="4" id="KW-1185">Reference proteome</keyword>
<name>A0ABQ8GAA5_9PEZI</name>
<comment type="caution">
    <text evidence="3">The sequence shown here is derived from an EMBL/GenBank/DDBJ whole genome shotgun (WGS) entry which is preliminary data.</text>
</comment>
<protein>
    <recommendedName>
        <fullName evidence="2">NAD(P)-binding domain-containing protein</fullName>
    </recommendedName>
</protein>
<evidence type="ECO:0000313" key="4">
    <source>
        <dbReference type="Proteomes" id="UP000774617"/>
    </source>
</evidence>
<evidence type="ECO:0000313" key="3">
    <source>
        <dbReference type="EMBL" id="KAH7050030.1"/>
    </source>
</evidence>
<dbReference type="Gene3D" id="3.40.50.720">
    <property type="entry name" value="NAD(P)-binding Rossmann-like Domain"/>
    <property type="match status" value="2"/>
</dbReference>
<comment type="similarity">
    <text evidence="1">Belongs to the avfA family.</text>
</comment>
<dbReference type="EMBL" id="JAGTJR010000013">
    <property type="protein sequence ID" value="KAH7050030.1"/>
    <property type="molecule type" value="Genomic_DNA"/>
</dbReference>
<dbReference type="Proteomes" id="UP000774617">
    <property type="component" value="Unassembled WGS sequence"/>
</dbReference>
<dbReference type="SUPFAM" id="SSF51735">
    <property type="entry name" value="NAD(P)-binding Rossmann-fold domains"/>
    <property type="match status" value="1"/>
</dbReference>
<evidence type="ECO:0000256" key="1">
    <source>
        <dbReference type="ARBA" id="ARBA00038376"/>
    </source>
</evidence>
<proteinExistence type="inferred from homology"/>
<dbReference type="PANTHER" id="PTHR43355">
    <property type="entry name" value="FLAVIN REDUCTASE (NADPH)"/>
    <property type="match status" value="1"/>
</dbReference>
<evidence type="ECO:0000259" key="2">
    <source>
        <dbReference type="Pfam" id="PF13460"/>
    </source>
</evidence>
<organism evidence="3 4">
    <name type="scientific">Macrophomina phaseolina</name>
    <dbReference type="NCBI Taxonomy" id="35725"/>
    <lineage>
        <taxon>Eukaryota</taxon>
        <taxon>Fungi</taxon>
        <taxon>Dikarya</taxon>
        <taxon>Ascomycota</taxon>
        <taxon>Pezizomycotina</taxon>
        <taxon>Dothideomycetes</taxon>
        <taxon>Dothideomycetes incertae sedis</taxon>
        <taxon>Botryosphaeriales</taxon>
        <taxon>Botryosphaeriaceae</taxon>
        <taxon>Macrophomina</taxon>
    </lineage>
</organism>
<gene>
    <name evidence="3" type="ORF">B0J12DRAFT_718984</name>
</gene>
<accession>A0ABQ8GAA5</accession>
<dbReference type="Pfam" id="PF13460">
    <property type="entry name" value="NAD_binding_10"/>
    <property type="match status" value="1"/>
</dbReference>
<dbReference type="InterPro" id="IPR016040">
    <property type="entry name" value="NAD(P)-bd_dom"/>
</dbReference>
<dbReference type="InterPro" id="IPR036291">
    <property type="entry name" value="NAD(P)-bd_dom_sf"/>
</dbReference>
<reference evidence="3 4" key="1">
    <citation type="journal article" date="2021" name="Nat. Commun.">
        <title>Genetic determinants of endophytism in the Arabidopsis root mycobiome.</title>
        <authorList>
            <person name="Mesny F."/>
            <person name="Miyauchi S."/>
            <person name="Thiergart T."/>
            <person name="Pickel B."/>
            <person name="Atanasova L."/>
            <person name="Karlsson M."/>
            <person name="Huettel B."/>
            <person name="Barry K.W."/>
            <person name="Haridas S."/>
            <person name="Chen C."/>
            <person name="Bauer D."/>
            <person name="Andreopoulos W."/>
            <person name="Pangilinan J."/>
            <person name="LaButti K."/>
            <person name="Riley R."/>
            <person name="Lipzen A."/>
            <person name="Clum A."/>
            <person name="Drula E."/>
            <person name="Henrissat B."/>
            <person name="Kohler A."/>
            <person name="Grigoriev I.V."/>
            <person name="Martin F.M."/>
            <person name="Hacquard S."/>
        </authorList>
    </citation>
    <scope>NUCLEOTIDE SEQUENCE [LARGE SCALE GENOMIC DNA]</scope>
    <source>
        <strain evidence="3 4">MPI-SDFR-AT-0080</strain>
    </source>
</reference>
<dbReference type="InterPro" id="IPR051606">
    <property type="entry name" value="Polyketide_Oxido-like"/>
</dbReference>
<dbReference type="PANTHER" id="PTHR43355:SF2">
    <property type="entry name" value="FLAVIN REDUCTASE (NADPH)"/>
    <property type="match status" value="1"/>
</dbReference>
<sequence>MKNSLRIGVIGPTGFIGSHVCVELIQRGHHVIGMSRNPEAIGSHEKYTPRKTDVDAESIDQLAEAFKGLDVLINAWGPHTVGTVNLVYMPFLEITRKVILAAKVSKLPYLMQVGGTGSLHIPGRGSFQCTAETTDFWLAYRRGIADSEAHTAYMEDRFSDIGDIWRRYRNARIAAREGKETEETKSVVKQVEDRIRQGDHAKNFVLGARTSFMFFDSNTSFRWTFVSPPALFRPGKRTGKYEVVEDYLPLEGDPMDGRDLDGRLRGISVTDLAIAIADETEKQTKVGKHWAPWGDLSNDEHAPCYISLADV</sequence>
<feature type="domain" description="NAD(P)-binding" evidence="2">
    <location>
        <begin position="11"/>
        <end position="119"/>
    </location>
</feature>